<dbReference type="InterPro" id="IPR021517">
    <property type="entry name" value="DUF3180"/>
</dbReference>
<keyword evidence="4" id="KW-1185">Reference proteome</keyword>
<feature type="transmembrane region" description="Helical" evidence="2">
    <location>
        <begin position="122"/>
        <end position="141"/>
    </location>
</feature>
<accession>A0A940PKU5</accession>
<evidence type="ECO:0000256" key="2">
    <source>
        <dbReference type="SAM" id="Phobius"/>
    </source>
</evidence>
<sequence length="175" mass="18123">MPNQPSPQPSSRPLAPLVAAGFGLVAGLLVQFGLARSGQSPLVPPYSLAISLAAIAAVLLVFGLRLKRTIADPHQQVDPFHAVRVLVSARAGSLVGGLFGGFGAGLVLSLLGRSVPAPTSTWLPMVMALVAGVALVICGVLTERWCRVPPNDGEKTAGNEEEEGGPETQTAYRRP</sequence>
<name>A0A940PKU5_9MICO</name>
<keyword evidence="2" id="KW-0812">Transmembrane</keyword>
<dbReference type="Proteomes" id="UP000675163">
    <property type="component" value="Unassembled WGS sequence"/>
</dbReference>
<organism evidence="3 4">
    <name type="scientific">Leucobacter exalbidus</name>
    <dbReference type="NCBI Taxonomy" id="662960"/>
    <lineage>
        <taxon>Bacteria</taxon>
        <taxon>Bacillati</taxon>
        <taxon>Actinomycetota</taxon>
        <taxon>Actinomycetes</taxon>
        <taxon>Micrococcales</taxon>
        <taxon>Microbacteriaceae</taxon>
        <taxon>Leucobacter</taxon>
    </lineage>
</organism>
<evidence type="ECO:0000256" key="1">
    <source>
        <dbReference type="SAM" id="MobiDB-lite"/>
    </source>
</evidence>
<evidence type="ECO:0000313" key="3">
    <source>
        <dbReference type="EMBL" id="MBP1325777.1"/>
    </source>
</evidence>
<dbReference type="EMBL" id="JAFIDA010000001">
    <property type="protein sequence ID" value="MBP1325777.1"/>
    <property type="molecule type" value="Genomic_DNA"/>
</dbReference>
<feature type="region of interest" description="Disordered" evidence="1">
    <location>
        <begin position="149"/>
        <end position="175"/>
    </location>
</feature>
<keyword evidence="2" id="KW-0472">Membrane</keyword>
<comment type="caution">
    <text evidence="3">The sequence shown here is derived from an EMBL/GenBank/DDBJ whole genome shotgun (WGS) entry which is preliminary data.</text>
</comment>
<dbReference type="RefSeq" id="WP_209704787.1">
    <property type="nucleotide sequence ID" value="NZ_JAFIDA010000001.1"/>
</dbReference>
<protein>
    <recommendedName>
        <fullName evidence="5">DUF3180 domain-containing protein</fullName>
    </recommendedName>
</protein>
<dbReference type="Pfam" id="PF11377">
    <property type="entry name" value="DUF3180"/>
    <property type="match status" value="1"/>
</dbReference>
<evidence type="ECO:0008006" key="5">
    <source>
        <dbReference type="Google" id="ProtNLM"/>
    </source>
</evidence>
<evidence type="ECO:0000313" key="4">
    <source>
        <dbReference type="Proteomes" id="UP000675163"/>
    </source>
</evidence>
<reference evidence="3" key="1">
    <citation type="submission" date="2021-02" db="EMBL/GenBank/DDBJ databases">
        <title>Sequencing the genomes of 1000 actinobacteria strains.</title>
        <authorList>
            <person name="Klenk H.-P."/>
        </authorList>
    </citation>
    <scope>NUCLEOTIDE SEQUENCE</scope>
    <source>
        <strain evidence="3">DSM 22850</strain>
    </source>
</reference>
<feature type="transmembrane region" description="Helical" evidence="2">
    <location>
        <begin position="46"/>
        <end position="66"/>
    </location>
</feature>
<proteinExistence type="predicted"/>
<keyword evidence="2" id="KW-1133">Transmembrane helix</keyword>
<gene>
    <name evidence="3" type="ORF">JOF28_001009</name>
</gene>
<feature type="transmembrane region" description="Helical" evidence="2">
    <location>
        <begin position="87"/>
        <end position="110"/>
    </location>
</feature>
<feature type="transmembrane region" description="Helical" evidence="2">
    <location>
        <begin position="14"/>
        <end position="34"/>
    </location>
</feature>
<dbReference type="AlphaFoldDB" id="A0A940PKU5"/>